<name>A0A7I8L3K8_SPIIN</name>
<protein>
    <submittedName>
        <fullName evidence="1">Uncharacterized protein</fullName>
    </submittedName>
</protein>
<reference evidence="1" key="1">
    <citation type="submission" date="2020-02" db="EMBL/GenBank/DDBJ databases">
        <authorList>
            <person name="Scholz U."/>
            <person name="Mascher M."/>
            <person name="Fiebig A."/>
        </authorList>
    </citation>
    <scope>NUCLEOTIDE SEQUENCE</scope>
</reference>
<proteinExistence type="predicted"/>
<keyword evidence="2" id="KW-1185">Reference proteome</keyword>
<evidence type="ECO:0000313" key="2">
    <source>
        <dbReference type="Proteomes" id="UP000663760"/>
    </source>
</evidence>
<dbReference type="AlphaFoldDB" id="A0A7I8L3K8"/>
<sequence length="20" mass="2422">MKHLDCFVSPSFILRYCKSF</sequence>
<dbReference type="EMBL" id="LR746273">
    <property type="protein sequence ID" value="CAA7403938.1"/>
    <property type="molecule type" value="Genomic_DNA"/>
</dbReference>
<dbReference type="Proteomes" id="UP000663760">
    <property type="component" value="Chromosome 10"/>
</dbReference>
<organism evidence="1 2">
    <name type="scientific">Spirodela intermedia</name>
    <name type="common">Intermediate duckweed</name>
    <dbReference type="NCBI Taxonomy" id="51605"/>
    <lineage>
        <taxon>Eukaryota</taxon>
        <taxon>Viridiplantae</taxon>
        <taxon>Streptophyta</taxon>
        <taxon>Embryophyta</taxon>
        <taxon>Tracheophyta</taxon>
        <taxon>Spermatophyta</taxon>
        <taxon>Magnoliopsida</taxon>
        <taxon>Liliopsida</taxon>
        <taxon>Araceae</taxon>
        <taxon>Lemnoideae</taxon>
        <taxon>Spirodela</taxon>
    </lineage>
</organism>
<accession>A0A7I8L3K8</accession>
<gene>
    <name evidence="1" type="ORF">SI8410_10014616</name>
</gene>
<evidence type="ECO:0000313" key="1">
    <source>
        <dbReference type="EMBL" id="CAA7403938.1"/>
    </source>
</evidence>